<organism evidence="1 2">
    <name type="scientific">Paraburkholderia sprentiae WSM5005</name>
    <dbReference type="NCBI Taxonomy" id="754502"/>
    <lineage>
        <taxon>Bacteria</taxon>
        <taxon>Pseudomonadati</taxon>
        <taxon>Pseudomonadota</taxon>
        <taxon>Betaproteobacteria</taxon>
        <taxon>Burkholderiales</taxon>
        <taxon>Burkholderiaceae</taxon>
        <taxon>Paraburkholderia</taxon>
    </lineage>
</organism>
<reference evidence="1" key="1">
    <citation type="submission" date="2016-09" db="EMBL/GenBank/DDBJ databases">
        <title>The Complete Genome of Burkholderia sprentiae wsm5005.</title>
        <authorList>
            <person name="De Meyer S."/>
            <person name="Wang P."/>
            <person name="Terpolilli J."/>
        </authorList>
    </citation>
    <scope>NUCLEOTIDE SEQUENCE</scope>
    <source>
        <strain evidence="1">WSM5005</strain>
        <plasmid evidence="1">pl3WSM5005</plasmid>
    </source>
</reference>
<gene>
    <name evidence="1" type="primary">trbG</name>
    <name evidence="1" type="ORF">BJG93_34440</name>
</gene>
<reference evidence="1" key="2">
    <citation type="submission" date="2021-06" db="EMBL/GenBank/DDBJ databases">
        <authorList>
            <person name="Rogers T.H."/>
            <person name="Ramsay J.P."/>
            <person name="Wang P."/>
            <person name="Terpolilli J."/>
        </authorList>
    </citation>
    <scope>NUCLEOTIDE SEQUENCE</scope>
    <source>
        <strain evidence="1">WSM5005</strain>
        <plasmid evidence="1">pl3WSM5005</plasmid>
    </source>
</reference>
<evidence type="ECO:0000313" key="1">
    <source>
        <dbReference type="EMBL" id="APA90218.1"/>
    </source>
</evidence>
<dbReference type="Proteomes" id="UP000179860">
    <property type="component" value="Plasmid pl3WSM5005"/>
</dbReference>
<geneLocation type="plasmid" evidence="1 2">
    <name>pl3WSM5005</name>
</geneLocation>
<proteinExistence type="predicted"/>
<keyword evidence="2" id="KW-1185">Reference proteome</keyword>
<accession>A0ACA8AX11</accession>
<protein>
    <submittedName>
        <fullName evidence="1">P-type conjugative transfer protein TrbG</fullName>
    </submittedName>
</protein>
<dbReference type="EMBL" id="CP017564">
    <property type="protein sequence ID" value="APA90218.1"/>
    <property type="molecule type" value="Genomic_DNA"/>
</dbReference>
<name>A0ACA8AX11_9BURK</name>
<keyword evidence="1" id="KW-0614">Plasmid</keyword>
<evidence type="ECO:0000313" key="2">
    <source>
        <dbReference type="Proteomes" id="UP000179860"/>
    </source>
</evidence>
<sequence length="296" mass="32972">MKKWVALLAFVALSANAMAGQRFLTLEDAAVAQAKKWQQTGQAKPIISDDGRIMYPFGQYLPKLTCTVMRVCDIQLQPGELVTGKPVAGDTARWMMSKQVSGTGDTAITHVIVKPTDTNIQTNLIITTDRRTYQIELTSSANEKDYLNMIGFYYPEEMTSEWDESAKLKAKEQKAHDSLVAAELPVGAADRLDFDYSIDGGSDVAFKPTRVYNDGLKTYIQLPDGVPMVEAPVLLLIDKDNKPAIVNYRPKTPTLYEVDKLFDKAMLVLGTDGNEQKITITWNKHKRSFWARVGGN</sequence>